<keyword evidence="1" id="KW-0732">Signal</keyword>
<gene>
    <name evidence="2" type="ORF">AABD74_15025</name>
</gene>
<dbReference type="Gene3D" id="2.30.42.10">
    <property type="match status" value="1"/>
</dbReference>
<evidence type="ECO:0000256" key="1">
    <source>
        <dbReference type="SAM" id="SignalP"/>
    </source>
</evidence>
<dbReference type="InterPro" id="IPR036034">
    <property type="entry name" value="PDZ_sf"/>
</dbReference>
<dbReference type="SUPFAM" id="SSF50156">
    <property type="entry name" value="PDZ domain-like"/>
    <property type="match status" value="1"/>
</dbReference>
<name>A0ABZ2UAJ3_9FLAO</name>
<evidence type="ECO:0000313" key="3">
    <source>
        <dbReference type="Proteomes" id="UP001623852"/>
    </source>
</evidence>
<dbReference type="Proteomes" id="UP001623852">
    <property type="component" value="Chromosome"/>
</dbReference>
<accession>A0ABZ2UAJ3</accession>
<feature type="chain" id="PRO_5046371004" description="PDZ domain-containing protein" evidence="1">
    <location>
        <begin position="21"/>
        <end position="571"/>
    </location>
</feature>
<keyword evidence="3" id="KW-1185">Reference proteome</keyword>
<proteinExistence type="predicted"/>
<dbReference type="RefSeq" id="WP_406843385.1">
    <property type="nucleotide sequence ID" value="NZ_CP150845.1"/>
</dbReference>
<evidence type="ECO:0008006" key="4">
    <source>
        <dbReference type="Google" id="ProtNLM"/>
    </source>
</evidence>
<feature type="signal peptide" evidence="1">
    <location>
        <begin position="1"/>
        <end position="20"/>
    </location>
</feature>
<protein>
    <recommendedName>
        <fullName evidence="4">PDZ domain-containing protein</fullName>
    </recommendedName>
</protein>
<sequence>MKKQYLLLYMFSFFSLIINSQVTPNSNRFDIENYIAVNNKGEYSPYTVHGFYENASSVSKAKIFILPILSLDLKKIKFIDKNGNETYQGNENVRTIIIPVSADLSLPNESQKAAIAAAINRNTSIQAFQPQLAKNLAGQPLVNPIVNTNPALYGQIMTMANNYEMNAIIPQQNLINEYNTKYEASIISLAELEIIIEAGGSVIYSKRIPGTTLFTGGRFNNIAVEYPDQYVKNLIANGNGQILFSYKFRDSKKSSINAHLDTTRMIDQFLSDAYKSSVSQSSSGWSFLGLGSSRKSLKTSFDQQVNQQYTDNTISNTTIEMYDADDKMIESFENAFFPELSEKQAIQNHIAAAEKAGQEGNKPLQDLHLKYAEMLENNNPNLTPNIEAAVAALGKKDYVGFIANGVRWGDNKGKSSNSYRSVLNSSEMASMTQNWNQTKIISVQHAVNQPVTTLEEVKFKASLGLIDGIPFQSTLGIYNGYGISPQNINGIILGPVTAGGALQQNNIMPGTLITRIGSYNVFSGQTVRNALSNYNPGDRIYITQLLPPGPNPNIYQEQRVEVTLGAYPEIR</sequence>
<dbReference type="EMBL" id="CP150845">
    <property type="protein sequence ID" value="WYZ18475.1"/>
    <property type="molecule type" value="Genomic_DNA"/>
</dbReference>
<organism evidence="2 3">
    <name type="scientific">Flavobacterium soyae</name>
    <dbReference type="NCBI Taxonomy" id="2903098"/>
    <lineage>
        <taxon>Bacteria</taxon>
        <taxon>Pseudomonadati</taxon>
        <taxon>Bacteroidota</taxon>
        <taxon>Flavobacteriia</taxon>
        <taxon>Flavobacteriales</taxon>
        <taxon>Flavobacteriaceae</taxon>
        <taxon>Flavobacterium</taxon>
    </lineage>
</organism>
<reference evidence="2 3" key="1">
    <citation type="submission" date="2024-03" db="EMBL/GenBank/DDBJ databases">
        <title>Flavobacterium soyae.</title>
        <authorList>
            <person name="Zheng W."/>
        </authorList>
    </citation>
    <scope>NUCLEOTIDE SEQUENCE [LARGE SCALE GENOMIC DNA]</scope>
    <source>
        <strain evidence="2 3">55</strain>
    </source>
</reference>
<evidence type="ECO:0000313" key="2">
    <source>
        <dbReference type="EMBL" id="WYZ18475.1"/>
    </source>
</evidence>